<dbReference type="OrthoDB" id="9815492at2"/>
<dbReference type="EMBL" id="WSRS01000014">
    <property type="protein sequence ID" value="MVX58566.1"/>
    <property type="molecule type" value="Genomic_DNA"/>
</dbReference>
<dbReference type="RefSeq" id="WP_160332386.1">
    <property type="nucleotide sequence ID" value="NZ_WSRS01000014.1"/>
</dbReference>
<dbReference type="Pfam" id="PF05103">
    <property type="entry name" value="DivIVA"/>
    <property type="match status" value="1"/>
</dbReference>
<dbReference type="NCBIfam" id="TIGR03544">
    <property type="entry name" value="DivI1A_domain"/>
    <property type="match status" value="1"/>
</dbReference>
<keyword evidence="4" id="KW-0132">Cell division</keyword>
<dbReference type="PANTHER" id="PTHR35794:SF2">
    <property type="entry name" value="CELL DIVISION PROTEIN DIVIVA"/>
    <property type="match status" value="1"/>
</dbReference>
<name>A0A7X3G8W1_9STRE</name>
<evidence type="ECO:0000313" key="9">
    <source>
        <dbReference type="Proteomes" id="UP000461595"/>
    </source>
</evidence>
<gene>
    <name evidence="8" type="ORF">E5983_02730</name>
</gene>
<evidence type="ECO:0000256" key="2">
    <source>
        <dbReference type="ARBA" id="ARBA00009008"/>
    </source>
</evidence>
<dbReference type="GO" id="GO:0005737">
    <property type="term" value="C:cytoplasm"/>
    <property type="evidence" value="ECO:0007669"/>
    <property type="project" value="UniProtKB-SubCell"/>
</dbReference>
<dbReference type="GO" id="GO:0051301">
    <property type="term" value="P:cell division"/>
    <property type="evidence" value="ECO:0007669"/>
    <property type="project" value="UniProtKB-KW"/>
</dbReference>
<dbReference type="InterPro" id="IPR007793">
    <property type="entry name" value="DivIVA_fam"/>
</dbReference>
<evidence type="ECO:0000256" key="5">
    <source>
        <dbReference type="ARBA" id="ARBA00023054"/>
    </source>
</evidence>
<organism evidence="8 9">
    <name type="scientific">Streptococcus danieliae</name>
    <dbReference type="NCBI Taxonomy" id="747656"/>
    <lineage>
        <taxon>Bacteria</taxon>
        <taxon>Bacillati</taxon>
        <taxon>Bacillota</taxon>
        <taxon>Bacilli</taxon>
        <taxon>Lactobacillales</taxon>
        <taxon>Streptococcaceae</taxon>
        <taxon>Streptococcus</taxon>
    </lineage>
</organism>
<keyword evidence="3" id="KW-0963">Cytoplasm</keyword>
<comment type="subcellular location">
    <subcellularLocation>
        <location evidence="1">Cytoplasm</location>
    </subcellularLocation>
</comment>
<evidence type="ECO:0000256" key="6">
    <source>
        <dbReference type="ARBA" id="ARBA00023306"/>
    </source>
</evidence>
<dbReference type="AlphaFoldDB" id="A0A7X3G8W1"/>
<keyword evidence="5 7" id="KW-0175">Coiled coil</keyword>
<protein>
    <submittedName>
        <fullName evidence="8">DivIVA domain-containing protein</fullName>
    </submittedName>
</protein>
<evidence type="ECO:0000313" key="8">
    <source>
        <dbReference type="EMBL" id="MVX58566.1"/>
    </source>
</evidence>
<dbReference type="PANTHER" id="PTHR35794">
    <property type="entry name" value="CELL DIVISION PROTEIN DIVIVA"/>
    <property type="match status" value="1"/>
</dbReference>
<feature type="coiled-coil region" evidence="7">
    <location>
        <begin position="93"/>
        <end position="135"/>
    </location>
</feature>
<comment type="similarity">
    <text evidence="2">Belongs to the DivIVA family.</text>
</comment>
<keyword evidence="6" id="KW-0131">Cell cycle</keyword>
<accession>A0A7X3G8W1</accession>
<reference evidence="8 9" key="1">
    <citation type="submission" date="2019-12" db="EMBL/GenBank/DDBJ databases">
        <title>Microbes associate with the intestines of laboratory mice.</title>
        <authorList>
            <person name="Navarre W."/>
            <person name="Wong E."/>
        </authorList>
    </citation>
    <scope>NUCLEOTIDE SEQUENCE [LARGE SCALE GENOMIC DNA]</scope>
    <source>
        <strain evidence="8 9">NM51_B2-22</strain>
    </source>
</reference>
<sequence length="252" mass="28456">MALTALDIRNKSFSTKFRGYDVDEVDDFLDVLIREFEDLTRQLAAKDEQIRNLEERLLYFDEMKDSLSQSVLIAQDAAEKVKQTASDESSNIIRQAEQDSQRLLDDAKFKANEILRQATDNAKKVAVETEELKNKTRIFHQQIRSAVESQLSVIRSPEWENILKPTASYVQTSDEAFREVVVSALGEDQAVAHDEPIDMTRQFSPVEVAELQNRIASANQMAETQSYQGLAADVNAALDAVDAAEKERVDLL</sequence>
<evidence type="ECO:0000256" key="3">
    <source>
        <dbReference type="ARBA" id="ARBA00022490"/>
    </source>
</evidence>
<feature type="coiled-coil region" evidence="7">
    <location>
        <begin position="29"/>
        <end position="56"/>
    </location>
</feature>
<evidence type="ECO:0000256" key="7">
    <source>
        <dbReference type="SAM" id="Coils"/>
    </source>
</evidence>
<dbReference type="InterPro" id="IPR019933">
    <property type="entry name" value="DivIVA_domain"/>
</dbReference>
<dbReference type="Gene3D" id="6.10.250.660">
    <property type="match status" value="1"/>
</dbReference>
<comment type="caution">
    <text evidence="8">The sequence shown here is derived from an EMBL/GenBank/DDBJ whole genome shotgun (WGS) entry which is preliminary data.</text>
</comment>
<evidence type="ECO:0000256" key="4">
    <source>
        <dbReference type="ARBA" id="ARBA00022618"/>
    </source>
</evidence>
<dbReference type="Proteomes" id="UP000461595">
    <property type="component" value="Unassembled WGS sequence"/>
</dbReference>
<proteinExistence type="inferred from homology"/>
<evidence type="ECO:0000256" key="1">
    <source>
        <dbReference type="ARBA" id="ARBA00004496"/>
    </source>
</evidence>